<keyword evidence="1" id="KW-0732">Signal</keyword>
<reference evidence="2 3" key="1">
    <citation type="submission" date="2023-03" db="EMBL/GenBank/DDBJ databases">
        <title>Fodinicurvata sp. CAU 1616 isolated from sea sendiment.</title>
        <authorList>
            <person name="Kim W."/>
        </authorList>
    </citation>
    <scope>NUCLEOTIDE SEQUENCE [LARGE SCALE GENOMIC DNA]</scope>
    <source>
        <strain evidence="2 3">CAU 1616</strain>
    </source>
</reference>
<keyword evidence="3" id="KW-1185">Reference proteome</keyword>
<proteinExistence type="predicted"/>
<dbReference type="Proteomes" id="UP001215503">
    <property type="component" value="Unassembled WGS sequence"/>
</dbReference>
<evidence type="ECO:0000313" key="3">
    <source>
        <dbReference type="Proteomes" id="UP001215503"/>
    </source>
</evidence>
<feature type="signal peptide" evidence="1">
    <location>
        <begin position="1"/>
        <end position="23"/>
    </location>
</feature>
<protein>
    <submittedName>
        <fullName evidence="2">Uncharacterized protein</fullName>
    </submittedName>
</protein>
<evidence type="ECO:0000256" key="1">
    <source>
        <dbReference type="SAM" id="SignalP"/>
    </source>
</evidence>
<sequence length="177" mass="18498">MKQQILSLAAGLALVLVLPLAEATAQWNNRPYQPAFRGAAGGVGMSPGYRQVIIQDRLSDRMSRNNLYRLPSGALADVAQDRDQAFIIGADGLPSVRTGRVSNLSGFGYGGGGLGYGIGGAMTRPTAGFWVYALRSSATGAFNGWWPLLTARDGSGARGAAGATPIDGWIGQLDSLR</sequence>
<accession>A0ABT5YLT9</accession>
<feature type="chain" id="PRO_5046155023" evidence="1">
    <location>
        <begin position="24"/>
        <end position="177"/>
    </location>
</feature>
<dbReference type="EMBL" id="JARHUD010000004">
    <property type="protein sequence ID" value="MDF2095834.1"/>
    <property type="molecule type" value="Genomic_DNA"/>
</dbReference>
<gene>
    <name evidence="2" type="ORF">P2G67_07585</name>
</gene>
<dbReference type="RefSeq" id="WP_275821632.1">
    <property type="nucleotide sequence ID" value="NZ_JARHUD010000004.1"/>
</dbReference>
<name>A0ABT5YLT9_9PROT</name>
<comment type="caution">
    <text evidence="2">The sequence shown here is derived from an EMBL/GenBank/DDBJ whole genome shotgun (WGS) entry which is preliminary data.</text>
</comment>
<organism evidence="2 3">
    <name type="scientific">Aquibaculum arenosum</name>
    <dbReference type="NCBI Taxonomy" id="3032591"/>
    <lineage>
        <taxon>Bacteria</taxon>
        <taxon>Pseudomonadati</taxon>
        <taxon>Pseudomonadota</taxon>
        <taxon>Alphaproteobacteria</taxon>
        <taxon>Rhodospirillales</taxon>
        <taxon>Rhodovibrionaceae</taxon>
        <taxon>Aquibaculum</taxon>
    </lineage>
</organism>
<evidence type="ECO:0000313" key="2">
    <source>
        <dbReference type="EMBL" id="MDF2095834.1"/>
    </source>
</evidence>